<dbReference type="Gene3D" id="3.40.640.10">
    <property type="entry name" value="Type I PLP-dependent aspartate aminotransferase-like (Major domain)"/>
    <property type="match status" value="1"/>
</dbReference>
<evidence type="ECO:0000313" key="5">
    <source>
        <dbReference type="Proteomes" id="UP001500449"/>
    </source>
</evidence>
<accession>A0ABN2MJX8</accession>
<dbReference type="SUPFAM" id="SSF53383">
    <property type="entry name" value="PLP-dependent transferases"/>
    <property type="match status" value="1"/>
</dbReference>
<evidence type="ECO:0000256" key="2">
    <source>
        <dbReference type="ARBA" id="ARBA00022898"/>
    </source>
</evidence>
<protein>
    <submittedName>
        <fullName evidence="4">Glutamate-1-semialdehyde 2,1-aminomutase</fullName>
    </submittedName>
</protein>
<dbReference type="InterPro" id="IPR049704">
    <property type="entry name" value="Aminotrans_3_PPA_site"/>
</dbReference>
<gene>
    <name evidence="4" type="primary">hemL_1</name>
    <name evidence="4" type="ORF">GCM10009836_02990</name>
</gene>
<comment type="caution">
    <text evidence="4">The sequence shown here is derived from an EMBL/GenBank/DDBJ whole genome shotgun (WGS) entry which is preliminary data.</text>
</comment>
<comment type="cofactor">
    <cofactor evidence="1">
        <name>pyridoxal 5'-phosphate</name>
        <dbReference type="ChEBI" id="CHEBI:597326"/>
    </cofactor>
</comment>
<sequence length="415" mass="44107">MPGGASSGHRVGWDQVFVRSSGARLWDEDGREYLDFLCAWGPIVLGHADRRVNEAVLAATSTCDLTGVGPQLGEVQLAEMVCDLVPSAQKVAFCTSGTDAAMHAAHVARALTGRRKLLKFHGSYHGWSDHLAVGCARNGVTVDSPLDSPNGGGLHPGLLADVVVVEWNDVAGLERAFTDHGDELAAAFAEGYVHSFGCVPPAPGFLELLRALCDRHGTVFVMDEVKTGFRAALGGYQSICGVTPDLTIFGKSIANGYSLAGMAGTDEAMRYVGAYDTERATVDGTYNASPYAIAAANTTLEIMRTEGVVDRLYALGDRLRSAIRAAVDDTGARAVVTGLGSQWAVYFLDEEPRNFRQALRTDTGRYSAYQRTLLAGGVLETVAPTSDRRLCAATTEEDIDRAAEVYHAALAATVS</sequence>
<dbReference type="EMBL" id="BAAAQK010000001">
    <property type="protein sequence ID" value="GAA1828642.1"/>
    <property type="molecule type" value="Genomic_DNA"/>
</dbReference>
<proteinExistence type="inferred from homology"/>
<dbReference type="Pfam" id="PF00202">
    <property type="entry name" value="Aminotran_3"/>
    <property type="match status" value="1"/>
</dbReference>
<dbReference type="InterPro" id="IPR015421">
    <property type="entry name" value="PyrdxlP-dep_Trfase_major"/>
</dbReference>
<dbReference type="Gene3D" id="3.90.1150.10">
    <property type="entry name" value="Aspartate Aminotransferase, domain 1"/>
    <property type="match status" value="1"/>
</dbReference>
<keyword evidence="5" id="KW-1185">Reference proteome</keyword>
<organism evidence="4 5">
    <name type="scientific">Pseudonocardia ailaonensis</name>
    <dbReference type="NCBI Taxonomy" id="367279"/>
    <lineage>
        <taxon>Bacteria</taxon>
        <taxon>Bacillati</taxon>
        <taxon>Actinomycetota</taxon>
        <taxon>Actinomycetes</taxon>
        <taxon>Pseudonocardiales</taxon>
        <taxon>Pseudonocardiaceae</taxon>
        <taxon>Pseudonocardia</taxon>
    </lineage>
</organism>
<dbReference type="InterPro" id="IPR005814">
    <property type="entry name" value="Aminotrans_3"/>
</dbReference>
<name>A0ABN2MJX8_9PSEU</name>
<keyword evidence="2 3" id="KW-0663">Pyridoxal phosphate</keyword>
<comment type="similarity">
    <text evidence="3">Belongs to the class-III pyridoxal-phosphate-dependent aminotransferase family.</text>
</comment>
<reference evidence="4 5" key="1">
    <citation type="journal article" date="2019" name="Int. J. Syst. Evol. Microbiol.">
        <title>The Global Catalogue of Microorganisms (GCM) 10K type strain sequencing project: providing services to taxonomists for standard genome sequencing and annotation.</title>
        <authorList>
            <consortium name="The Broad Institute Genomics Platform"/>
            <consortium name="The Broad Institute Genome Sequencing Center for Infectious Disease"/>
            <person name="Wu L."/>
            <person name="Ma J."/>
        </authorList>
    </citation>
    <scope>NUCLEOTIDE SEQUENCE [LARGE SCALE GENOMIC DNA]</scope>
    <source>
        <strain evidence="4 5">JCM 16009</strain>
    </source>
</reference>
<evidence type="ECO:0000256" key="3">
    <source>
        <dbReference type="RuleBase" id="RU003560"/>
    </source>
</evidence>
<dbReference type="PROSITE" id="PS00600">
    <property type="entry name" value="AA_TRANSFER_CLASS_3"/>
    <property type="match status" value="1"/>
</dbReference>
<dbReference type="PANTHER" id="PTHR43713:SF3">
    <property type="entry name" value="GLUTAMATE-1-SEMIALDEHYDE 2,1-AMINOMUTASE 1, CHLOROPLASTIC-RELATED"/>
    <property type="match status" value="1"/>
</dbReference>
<dbReference type="InterPro" id="IPR015424">
    <property type="entry name" value="PyrdxlP-dep_Trfase"/>
</dbReference>
<dbReference type="PANTHER" id="PTHR43713">
    <property type="entry name" value="GLUTAMATE-1-SEMIALDEHYDE 2,1-AMINOMUTASE"/>
    <property type="match status" value="1"/>
</dbReference>
<dbReference type="InterPro" id="IPR015422">
    <property type="entry name" value="PyrdxlP-dep_Trfase_small"/>
</dbReference>
<evidence type="ECO:0000313" key="4">
    <source>
        <dbReference type="EMBL" id="GAA1828642.1"/>
    </source>
</evidence>
<evidence type="ECO:0000256" key="1">
    <source>
        <dbReference type="ARBA" id="ARBA00001933"/>
    </source>
</evidence>
<dbReference type="Proteomes" id="UP001500449">
    <property type="component" value="Unassembled WGS sequence"/>
</dbReference>